<dbReference type="Gene3D" id="2.40.70.10">
    <property type="entry name" value="Acid Proteases"/>
    <property type="match status" value="1"/>
</dbReference>
<reference evidence="1" key="1">
    <citation type="journal article" date="2014" name="Nat. Commun.">
        <title>The emerging biofuel crop Camelina sativa retains a highly undifferentiated hexaploid genome structure.</title>
        <authorList>
            <person name="Kagale S."/>
            <person name="Koh C."/>
            <person name="Nixon J."/>
            <person name="Bollina V."/>
            <person name="Clarke W.E."/>
            <person name="Tuteja R."/>
            <person name="Spillane C."/>
            <person name="Robinson S.J."/>
            <person name="Links M.G."/>
            <person name="Clarke C."/>
            <person name="Higgins E.E."/>
            <person name="Huebert T."/>
            <person name="Sharpe A.G."/>
            <person name="Parkin I.A."/>
        </authorList>
    </citation>
    <scope>NUCLEOTIDE SEQUENCE [LARGE SCALE GENOMIC DNA]</scope>
    <source>
        <strain evidence="1">cv. DH55</strain>
    </source>
</reference>
<name>A0ABM0ZP88_CAMSA</name>
<evidence type="ECO:0000313" key="1">
    <source>
        <dbReference type="Proteomes" id="UP000694864"/>
    </source>
</evidence>
<dbReference type="CDD" id="cd00303">
    <property type="entry name" value="retropepsin_like"/>
    <property type="match status" value="1"/>
</dbReference>
<keyword evidence="1" id="KW-1185">Reference proteome</keyword>
<accession>A0ABM0ZP88</accession>
<evidence type="ECO:0000313" key="2">
    <source>
        <dbReference type="RefSeq" id="XP_010518554.1"/>
    </source>
</evidence>
<organism evidence="1 2">
    <name type="scientific">Camelina sativa</name>
    <name type="common">False flax</name>
    <name type="synonym">Myagrum sativum</name>
    <dbReference type="NCBI Taxonomy" id="90675"/>
    <lineage>
        <taxon>Eukaryota</taxon>
        <taxon>Viridiplantae</taxon>
        <taxon>Streptophyta</taxon>
        <taxon>Embryophyta</taxon>
        <taxon>Tracheophyta</taxon>
        <taxon>Spermatophyta</taxon>
        <taxon>Magnoliopsida</taxon>
        <taxon>eudicotyledons</taxon>
        <taxon>Gunneridae</taxon>
        <taxon>Pentapetalae</taxon>
        <taxon>rosids</taxon>
        <taxon>malvids</taxon>
        <taxon>Brassicales</taxon>
        <taxon>Brassicaceae</taxon>
        <taxon>Camelineae</taxon>
        <taxon>Camelina</taxon>
    </lineage>
</organism>
<dbReference type="PANTHER" id="PTHR33240:SF8">
    <property type="entry name" value="OS03G0439900 PROTEIN"/>
    <property type="match status" value="1"/>
</dbReference>
<dbReference type="SUPFAM" id="SSF50630">
    <property type="entry name" value="Acid proteases"/>
    <property type="match status" value="1"/>
</dbReference>
<gene>
    <name evidence="2" type="primary">LOC104793827</name>
</gene>
<dbReference type="Proteomes" id="UP000694864">
    <property type="component" value="Chromosome 6"/>
</dbReference>
<reference evidence="2" key="2">
    <citation type="submission" date="2025-08" db="UniProtKB">
        <authorList>
            <consortium name="RefSeq"/>
        </authorList>
    </citation>
    <scope>IDENTIFICATION</scope>
    <source>
        <tissue evidence="2">Leaf</tissue>
    </source>
</reference>
<dbReference type="InterPro" id="IPR021109">
    <property type="entry name" value="Peptidase_aspartic_dom_sf"/>
</dbReference>
<dbReference type="PANTHER" id="PTHR33240">
    <property type="entry name" value="OS08G0508500 PROTEIN"/>
    <property type="match status" value="1"/>
</dbReference>
<protein>
    <submittedName>
        <fullName evidence="2">Uncharacterized protein LOC104793827</fullName>
    </submittedName>
</protein>
<proteinExistence type="predicted"/>
<dbReference type="GeneID" id="104793827"/>
<sequence>MGGLAGCNDLVMSIRDYAKKTEMKKSWPSKISSENTSIAFDDSDLEGLDLPHNDPLVVEFLIGESEVTRILIDTRSSVNVIFRNVLAQMEIREGDIKPECHSLTGFDEDHIMSIHTIDLPIFIGGMARYSLFAFIDKPTIYNVILGTPWLHKMRAVPSTYHQCVKFPTSKGVYTLRCNQ</sequence>
<dbReference type="RefSeq" id="XP_010518554.1">
    <property type="nucleotide sequence ID" value="XM_010520252.1"/>
</dbReference>